<dbReference type="GO" id="GO:0009368">
    <property type="term" value="C:endopeptidase Clp complex"/>
    <property type="evidence" value="ECO:0007669"/>
    <property type="project" value="TreeGrafter"/>
</dbReference>
<organism evidence="3 4">
    <name type="scientific">Taxus chinensis</name>
    <name type="common">Chinese yew</name>
    <name type="synonym">Taxus wallichiana var. chinensis</name>
    <dbReference type="NCBI Taxonomy" id="29808"/>
    <lineage>
        <taxon>Eukaryota</taxon>
        <taxon>Viridiplantae</taxon>
        <taxon>Streptophyta</taxon>
        <taxon>Embryophyta</taxon>
        <taxon>Tracheophyta</taxon>
        <taxon>Spermatophyta</taxon>
        <taxon>Pinopsida</taxon>
        <taxon>Pinidae</taxon>
        <taxon>Conifers II</taxon>
        <taxon>Cupressales</taxon>
        <taxon>Taxaceae</taxon>
        <taxon>Taxus</taxon>
    </lineage>
</organism>
<dbReference type="Gene3D" id="3.90.226.10">
    <property type="entry name" value="2-enoyl-CoA Hydratase, Chain A, domain 1"/>
    <property type="match status" value="1"/>
</dbReference>
<dbReference type="GO" id="GO:0006515">
    <property type="term" value="P:protein quality control for misfolded or incompletely synthesized proteins"/>
    <property type="evidence" value="ECO:0007669"/>
    <property type="project" value="TreeGrafter"/>
</dbReference>
<dbReference type="CDD" id="cd07017">
    <property type="entry name" value="S14_ClpP_2"/>
    <property type="match status" value="1"/>
</dbReference>
<comment type="caution">
    <text evidence="3">The sequence shown here is derived from an EMBL/GenBank/DDBJ whole genome shotgun (WGS) entry which is preliminary data.</text>
</comment>
<dbReference type="OMA" id="GDVTPCM"/>
<dbReference type="SUPFAM" id="SSF52096">
    <property type="entry name" value="ClpP/crotonase"/>
    <property type="match status" value="1"/>
</dbReference>
<evidence type="ECO:0000256" key="2">
    <source>
        <dbReference type="RuleBase" id="RU003567"/>
    </source>
</evidence>
<feature type="non-terminal residue" evidence="3">
    <location>
        <position position="1"/>
    </location>
</feature>
<keyword evidence="4" id="KW-1185">Reference proteome</keyword>
<sequence>MASTATVSLPFTGYAKTPSPPFPRASSSIRCLVKNRVGFGAQSSGLFCSERSDLSSAYHENATQSIRSRLRLKGVCRASMIMMPIGLPWVRYPLPDGGYQWLDLNNALYRERVVCLSQFIDEYFSNTILGTLLYLDSVSSTEVLNILILGRGGNVIPSLQIYDTMESLSCPLATFAMGFLCNLSGYMLAAGDKGKRYAMPRSVITFEPISGVARGQADNVINEANELVRNRDYLFQQLSSKTGQPFEKIKKDLSNTRMFTSEEALEYGIIDRIARPRRLTVNS</sequence>
<dbReference type="Proteomes" id="UP000824469">
    <property type="component" value="Unassembled WGS sequence"/>
</dbReference>
<dbReference type="InterPro" id="IPR001907">
    <property type="entry name" value="ClpP"/>
</dbReference>
<evidence type="ECO:0000313" key="3">
    <source>
        <dbReference type="EMBL" id="KAH9288282.1"/>
    </source>
</evidence>
<name>A0AA38F4Z1_TAXCH</name>
<dbReference type="Pfam" id="PF00574">
    <property type="entry name" value="CLP_protease"/>
    <property type="match status" value="1"/>
</dbReference>
<evidence type="ECO:0000313" key="4">
    <source>
        <dbReference type="Proteomes" id="UP000824469"/>
    </source>
</evidence>
<dbReference type="PANTHER" id="PTHR10381">
    <property type="entry name" value="ATP-DEPENDENT CLP PROTEASE PROTEOLYTIC SUBUNIT"/>
    <property type="match status" value="1"/>
</dbReference>
<protein>
    <recommendedName>
        <fullName evidence="2">ATP-dependent Clp protease proteolytic subunit</fullName>
    </recommendedName>
</protein>
<reference evidence="3 4" key="1">
    <citation type="journal article" date="2021" name="Nat. Plants">
        <title>The Taxus genome provides insights into paclitaxel biosynthesis.</title>
        <authorList>
            <person name="Xiong X."/>
            <person name="Gou J."/>
            <person name="Liao Q."/>
            <person name="Li Y."/>
            <person name="Zhou Q."/>
            <person name="Bi G."/>
            <person name="Li C."/>
            <person name="Du R."/>
            <person name="Wang X."/>
            <person name="Sun T."/>
            <person name="Guo L."/>
            <person name="Liang H."/>
            <person name="Lu P."/>
            <person name="Wu Y."/>
            <person name="Zhang Z."/>
            <person name="Ro D.K."/>
            <person name="Shang Y."/>
            <person name="Huang S."/>
            <person name="Yan J."/>
        </authorList>
    </citation>
    <scope>NUCLEOTIDE SEQUENCE [LARGE SCALE GENOMIC DNA]</scope>
    <source>
        <strain evidence="3">Ta-2019</strain>
    </source>
</reference>
<gene>
    <name evidence="3" type="ORF">KI387_032399</name>
</gene>
<comment type="similarity">
    <text evidence="1 2">Belongs to the peptidase S14 family.</text>
</comment>
<dbReference type="InterPro" id="IPR023562">
    <property type="entry name" value="ClpP/TepA"/>
</dbReference>
<accession>A0AA38F4Z1</accession>
<dbReference type="EMBL" id="JAHRHJ020003813">
    <property type="protein sequence ID" value="KAH9288282.1"/>
    <property type="molecule type" value="Genomic_DNA"/>
</dbReference>
<dbReference type="GO" id="GO:0051117">
    <property type="term" value="F:ATPase binding"/>
    <property type="evidence" value="ECO:0007669"/>
    <property type="project" value="TreeGrafter"/>
</dbReference>
<dbReference type="PRINTS" id="PR00127">
    <property type="entry name" value="CLPPROTEASEP"/>
</dbReference>
<dbReference type="GO" id="GO:0009536">
    <property type="term" value="C:plastid"/>
    <property type="evidence" value="ECO:0007669"/>
    <property type="project" value="UniProtKB-ARBA"/>
</dbReference>
<dbReference type="PANTHER" id="PTHR10381:SF46">
    <property type="entry name" value="ATP-DEPENDENT CLP PROTEASE PROTEOLYTIC SUBUNIT-RELATED PROTEIN 2, CHLOROPLASTIC"/>
    <property type="match status" value="1"/>
</dbReference>
<dbReference type="GO" id="GO:0004176">
    <property type="term" value="F:ATP-dependent peptidase activity"/>
    <property type="evidence" value="ECO:0007669"/>
    <property type="project" value="InterPro"/>
</dbReference>
<evidence type="ECO:0000256" key="1">
    <source>
        <dbReference type="ARBA" id="ARBA00007039"/>
    </source>
</evidence>
<dbReference type="AlphaFoldDB" id="A0AA38F4Z1"/>
<dbReference type="GO" id="GO:0004252">
    <property type="term" value="F:serine-type endopeptidase activity"/>
    <property type="evidence" value="ECO:0007669"/>
    <property type="project" value="InterPro"/>
</dbReference>
<dbReference type="InterPro" id="IPR029045">
    <property type="entry name" value="ClpP/crotonase-like_dom_sf"/>
</dbReference>
<proteinExistence type="inferred from homology"/>